<dbReference type="InterPro" id="IPR000873">
    <property type="entry name" value="AMP-dep_synth/lig_dom"/>
</dbReference>
<protein>
    <submittedName>
        <fullName evidence="2">Amino acid adenylation domain-containing protein</fullName>
    </submittedName>
</protein>
<organism evidence="2 3">
    <name type="scientific">Campylobacter hyointestinalis</name>
    <dbReference type="NCBI Taxonomy" id="198"/>
    <lineage>
        <taxon>Bacteria</taxon>
        <taxon>Pseudomonadati</taxon>
        <taxon>Campylobacterota</taxon>
        <taxon>Epsilonproteobacteria</taxon>
        <taxon>Campylobacterales</taxon>
        <taxon>Campylobacteraceae</taxon>
        <taxon>Campylobacter</taxon>
    </lineage>
</organism>
<dbReference type="InterPro" id="IPR010071">
    <property type="entry name" value="AA_adenyl_dom"/>
</dbReference>
<dbReference type="EMBL" id="VOAP01000025">
    <property type="protein sequence ID" value="TWO18974.1"/>
    <property type="molecule type" value="Genomic_DNA"/>
</dbReference>
<evidence type="ECO:0000259" key="1">
    <source>
        <dbReference type="Pfam" id="PF00501"/>
    </source>
</evidence>
<dbReference type="PANTHER" id="PTHR45527:SF1">
    <property type="entry name" value="FATTY ACID SYNTHASE"/>
    <property type="match status" value="1"/>
</dbReference>
<dbReference type="InterPro" id="IPR045851">
    <property type="entry name" value="AMP-bd_C_sf"/>
</dbReference>
<dbReference type="NCBIfam" id="TIGR01733">
    <property type="entry name" value="AA-adenyl-dom"/>
    <property type="match status" value="1"/>
</dbReference>
<dbReference type="Gene3D" id="3.40.50.12780">
    <property type="entry name" value="N-terminal domain of ligase-like"/>
    <property type="match status" value="1"/>
</dbReference>
<feature type="domain" description="AMP-dependent synthetase/ligase" evidence="1">
    <location>
        <begin position="10"/>
        <end position="357"/>
    </location>
</feature>
<dbReference type="InterPro" id="IPR042099">
    <property type="entry name" value="ANL_N_sf"/>
</dbReference>
<dbReference type="RefSeq" id="WP_147497548.1">
    <property type="nucleotide sequence ID" value="NZ_VOAP01000025.1"/>
</dbReference>
<gene>
    <name evidence="2" type="ORF">YZ82_07635</name>
</gene>
<comment type="caution">
    <text evidence="2">The sequence shown here is derived from an EMBL/GenBank/DDBJ whole genome shotgun (WGS) entry which is preliminary data.</text>
</comment>
<dbReference type="Proteomes" id="UP000321812">
    <property type="component" value="Unassembled WGS sequence"/>
</dbReference>
<dbReference type="Gene3D" id="3.30.300.30">
    <property type="match status" value="1"/>
</dbReference>
<dbReference type="Pfam" id="PF00501">
    <property type="entry name" value="AMP-binding"/>
    <property type="match status" value="1"/>
</dbReference>
<name>A0A562XA00_CAMHY</name>
<dbReference type="GO" id="GO:0044550">
    <property type="term" value="P:secondary metabolite biosynthetic process"/>
    <property type="evidence" value="ECO:0007669"/>
    <property type="project" value="TreeGrafter"/>
</dbReference>
<evidence type="ECO:0000313" key="2">
    <source>
        <dbReference type="EMBL" id="TWO18974.1"/>
    </source>
</evidence>
<dbReference type="GO" id="GO:0043041">
    <property type="term" value="P:amino acid activation for nonribosomal peptide biosynthetic process"/>
    <property type="evidence" value="ECO:0007669"/>
    <property type="project" value="TreeGrafter"/>
</dbReference>
<dbReference type="GO" id="GO:0005737">
    <property type="term" value="C:cytoplasm"/>
    <property type="evidence" value="ECO:0007669"/>
    <property type="project" value="TreeGrafter"/>
</dbReference>
<sequence>MIRSVCDFLDNSALKFPNKIAFVEGQKSINYKDFNKITSAVASRILEFLIKKEPILIILPKGIDALISMFGVAKSGNFYSIIDEKMPSERVEKIIAKLRPKLIITSKELYFDYGIPAIFSDDFATFSINQTALNAVNIIDTDLLYVLFTSGSTGEPKGVAITHKSVVDFVFWLKETFNISQNEIFASQAPFIFDWSICDVYGAMSVGACLHILPNSLFAFPKKITEYIEKHKINIICWVPSVLSYFANTNALDTANLSSIKKVLFAGEIMPIKQLNMWRKALPHAIFANLFGPTELANICCYYLVNRILSEDEVIPIGNACKNIELLVFDENMKLITKPHVKGELYARGTCLSVGYYNDPEKTAEAFIQNPLQNAYEEKIYKTGDIVAYNEYGELICYGRSDSQIKLKGHRIELGEIETALNAHENIRRSACVFKDNEIITFYESNKELDCLKDFLETKIPAYMIPRKFFHTKELPQNPNGKIDRKALKQKLEQI</sequence>
<dbReference type="InterPro" id="IPR020845">
    <property type="entry name" value="AMP-binding_CS"/>
</dbReference>
<proteinExistence type="predicted"/>
<dbReference type="AlphaFoldDB" id="A0A562XA00"/>
<accession>A0A562XA00</accession>
<dbReference type="PROSITE" id="PS00455">
    <property type="entry name" value="AMP_BINDING"/>
    <property type="match status" value="1"/>
</dbReference>
<reference evidence="2 3" key="1">
    <citation type="submission" date="2019-07" db="EMBL/GenBank/DDBJ databases">
        <title>Rapid identification of Enteric Bacteria from Whole Genome Sequences (WGS) using Average Nucleotide Identity (ANI).</title>
        <authorList>
            <person name="Lane C."/>
        </authorList>
    </citation>
    <scope>NUCLEOTIDE SEQUENCE [LARGE SCALE GENOMIC DNA]</scope>
    <source>
        <strain evidence="2 3">D2411</strain>
    </source>
</reference>
<dbReference type="CDD" id="cd05930">
    <property type="entry name" value="A_NRPS"/>
    <property type="match status" value="1"/>
</dbReference>
<evidence type="ECO:0000313" key="3">
    <source>
        <dbReference type="Proteomes" id="UP000321812"/>
    </source>
</evidence>
<dbReference type="GO" id="GO:0031177">
    <property type="term" value="F:phosphopantetheine binding"/>
    <property type="evidence" value="ECO:0007669"/>
    <property type="project" value="TreeGrafter"/>
</dbReference>
<dbReference type="PANTHER" id="PTHR45527">
    <property type="entry name" value="NONRIBOSOMAL PEPTIDE SYNTHETASE"/>
    <property type="match status" value="1"/>
</dbReference>
<dbReference type="SUPFAM" id="SSF56801">
    <property type="entry name" value="Acetyl-CoA synthetase-like"/>
    <property type="match status" value="1"/>
</dbReference>